<proteinExistence type="predicted"/>
<accession>A0AAV5WGN7</accession>
<evidence type="ECO:0000259" key="1">
    <source>
        <dbReference type="PROSITE" id="PS50097"/>
    </source>
</evidence>
<dbReference type="PANTHER" id="PTHR47022:SF1">
    <property type="entry name" value="BTB AND MATH DOMAIN-CONTAINING PROTEIN 36-RELATED"/>
    <property type="match status" value="1"/>
</dbReference>
<dbReference type="Pfam" id="PF00651">
    <property type="entry name" value="BTB"/>
    <property type="match status" value="1"/>
</dbReference>
<dbReference type="PROSITE" id="PS50144">
    <property type="entry name" value="MATH"/>
    <property type="match status" value="1"/>
</dbReference>
<reference evidence="3" key="1">
    <citation type="submission" date="2023-10" db="EMBL/GenBank/DDBJ databases">
        <title>Genome assembly of Pristionchus species.</title>
        <authorList>
            <person name="Yoshida K."/>
            <person name="Sommer R.J."/>
        </authorList>
    </citation>
    <scope>NUCLEOTIDE SEQUENCE</scope>
    <source>
        <strain evidence="3">RS5133</strain>
    </source>
</reference>
<dbReference type="InterPro" id="IPR011333">
    <property type="entry name" value="SKP1/BTB/POZ_sf"/>
</dbReference>
<dbReference type="InterPro" id="IPR002083">
    <property type="entry name" value="MATH/TRAF_dom"/>
</dbReference>
<dbReference type="PANTHER" id="PTHR47022">
    <property type="entry name" value="BTB AND MATH DOMAIN-CONTAINING PROTEIN 36-RELATED"/>
    <property type="match status" value="1"/>
</dbReference>
<dbReference type="Gene3D" id="3.30.710.10">
    <property type="entry name" value="Potassium Channel Kv1.1, Chain A"/>
    <property type="match status" value="1"/>
</dbReference>
<evidence type="ECO:0000313" key="4">
    <source>
        <dbReference type="Proteomes" id="UP001432322"/>
    </source>
</evidence>
<evidence type="ECO:0000259" key="2">
    <source>
        <dbReference type="PROSITE" id="PS50144"/>
    </source>
</evidence>
<feature type="non-terminal residue" evidence="3">
    <location>
        <position position="1"/>
    </location>
</feature>
<dbReference type="SMART" id="SM00061">
    <property type="entry name" value="MATH"/>
    <property type="match status" value="1"/>
</dbReference>
<dbReference type="EMBL" id="BTSY01000005">
    <property type="protein sequence ID" value="GMT29909.1"/>
    <property type="molecule type" value="Genomic_DNA"/>
</dbReference>
<feature type="domain" description="MATH" evidence="2">
    <location>
        <begin position="21"/>
        <end position="144"/>
    </location>
</feature>
<sequence length="327" mass="37399">ELEVDRGMADALSQSADSAPSGVIRWEVEEISKLSDQERLSQIIEVEGISWYLTACMERKEGVDNLGIYLNCSENQSISWSLIVPYTITLLNQAGKDDFVHEGSSLFNHKSSNWGWSGFIGWENVMNTDEGFIHDDKIIIEARFSLTAIKGIRRVPRIDFTDSADSRHDVTLIVEGKKLHVNRSYLALYSPYFNTMFFGDFVEKNKEEIEIKNVAYEEFAELLNVIYPSYKTIADDNVEFLLSLGDQYEIKLVTDKAESFLISSTKFSIPAKFKISDQYRLLKLQDHCLNTLKTVDDVRNLTDTDDYEELSDAAKVSLLERIRKLPK</sequence>
<dbReference type="SMART" id="SM00225">
    <property type="entry name" value="BTB"/>
    <property type="match status" value="1"/>
</dbReference>
<dbReference type="InterPro" id="IPR000210">
    <property type="entry name" value="BTB/POZ_dom"/>
</dbReference>
<dbReference type="Proteomes" id="UP001432322">
    <property type="component" value="Unassembled WGS sequence"/>
</dbReference>
<dbReference type="AlphaFoldDB" id="A0AAV5WGN7"/>
<keyword evidence="4" id="KW-1185">Reference proteome</keyword>
<comment type="caution">
    <text evidence="3">The sequence shown here is derived from an EMBL/GenBank/DDBJ whole genome shotgun (WGS) entry which is preliminary data.</text>
</comment>
<feature type="domain" description="BTB" evidence="1">
    <location>
        <begin position="168"/>
        <end position="235"/>
    </location>
</feature>
<evidence type="ECO:0000313" key="3">
    <source>
        <dbReference type="EMBL" id="GMT29909.1"/>
    </source>
</evidence>
<dbReference type="Pfam" id="PF22486">
    <property type="entry name" value="MATH_2"/>
    <property type="match status" value="1"/>
</dbReference>
<dbReference type="CDD" id="cd18186">
    <property type="entry name" value="BTB_POZ_ZBTB_KLHL-like"/>
    <property type="match status" value="1"/>
</dbReference>
<dbReference type="PROSITE" id="PS50097">
    <property type="entry name" value="BTB"/>
    <property type="match status" value="1"/>
</dbReference>
<dbReference type="SUPFAM" id="SSF49599">
    <property type="entry name" value="TRAF domain-like"/>
    <property type="match status" value="1"/>
</dbReference>
<gene>
    <name evidence="3" type="ORF">PFISCL1PPCAC_21206</name>
</gene>
<dbReference type="Gene3D" id="2.60.210.10">
    <property type="entry name" value="Apoptosis, Tumor Necrosis Factor Receptor Associated Protein 2, Chain A"/>
    <property type="match status" value="1"/>
</dbReference>
<dbReference type="InterPro" id="IPR008974">
    <property type="entry name" value="TRAF-like"/>
</dbReference>
<dbReference type="SUPFAM" id="SSF54695">
    <property type="entry name" value="POZ domain"/>
    <property type="match status" value="1"/>
</dbReference>
<protein>
    <recommendedName>
        <fullName evidence="5">BTB domain-containing protein</fullName>
    </recommendedName>
</protein>
<name>A0AAV5WGN7_9BILA</name>
<evidence type="ECO:0008006" key="5">
    <source>
        <dbReference type="Google" id="ProtNLM"/>
    </source>
</evidence>
<organism evidence="3 4">
    <name type="scientific">Pristionchus fissidentatus</name>
    <dbReference type="NCBI Taxonomy" id="1538716"/>
    <lineage>
        <taxon>Eukaryota</taxon>
        <taxon>Metazoa</taxon>
        <taxon>Ecdysozoa</taxon>
        <taxon>Nematoda</taxon>
        <taxon>Chromadorea</taxon>
        <taxon>Rhabditida</taxon>
        <taxon>Rhabditina</taxon>
        <taxon>Diplogasteromorpha</taxon>
        <taxon>Diplogasteroidea</taxon>
        <taxon>Neodiplogasteridae</taxon>
        <taxon>Pristionchus</taxon>
    </lineage>
</organism>